<proteinExistence type="predicted"/>
<dbReference type="EMBL" id="FWXV01000004">
    <property type="protein sequence ID" value="SMD16362.1"/>
    <property type="molecule type" value="Genomic_DNA"/>
</dbReference>
<gene>
    <name evidence="2" type="ORF">SAMN05661093_05487</name>
</gene>
<keyword evidence="3" id="KW-1185">Reference proteome</keyword>
<evidence type="ECO:0008006" key="4">
    <source>
        <dbReference type="Google" id="ProtNLM"/>
    </source>
</evidence>
<reference evidence="2 3" key="1">
    <citation type="submission" date="2017-04" db="EMBL/GenBank/DDBJ databases">
        <authorList>
            <person name="Afonso C.L."/>
            <person name="Miller P.J."/>
            <person name="Scott M.A."/>
            <person name="Spackman E."/>
            <person name="Goraichik I."/>
            <person name="Dimitrov K.M."/>
            <person name="Suarez D.L."/>
            <person name="Swayne D.E."/>
        </authorList>
    </citation>
    <scope>NUCLEOTIDE SEQUENCE [LARGE SCALE GENOMIC DNA]</scope>
    <source>
        <strain evidence="2 3">DSM 43828</strain>
    </source>
</reference>
<name>A0A1W2F3F7_KIBAR</name>
<keyword evidence="1" id="KW-1133">Transmembrane helix</keyword>
<organism evidence="2 3">
    <name type="scientific">Kibdelosporangium aridum</name>
    <dbReference type="NCBI Taxonomy" id="2030"/>
    <lineage>
        <taxon>Bacteria</taxon>
        <taxon>Bacillati</taxon>
        <taxon>Actinomycetota</taxon>
        <taxon>Actinomycetes</taxon>
        <taxon>Pseudonocardiales</taxon>
        <taxon>Pseudonocardiaceae</taxon>
        <taxon>Kibdelosporangium</taxon>
    </lineage>
</organism>
<evidence type="ECO:0000313" key="2">
    <source>
        <dbReference type="EMBL" id="SMD16362.1"/>
    </source>
</evidence>
<keyword evidence="1" id="KW-0812">Transmembrane</keyword>
<accession>A0A1W2F3F7</accession>
<dbReference type="Proteomes" id="UP000192674">
    <property type="component" value="Unassembled WGS sequence"/>
</dbReference>
<evidence type="ECO:0000313" key="3">
    <source>
        <dbReference type="Proteomes" id="UP000192674"/>
    </source>
</evidence>
<dbReference type="RefSeq" id="WP_084429771.1">
    <property type="nucleotide sequence ID" value="NZ_FWXV01000004.1"/>
</dbReference>
<dbReference type="OrthoDB" id="4330234at2"/>
<dbReference type="AlphaFoldDB" id="A0A1W2F3F7"/>
<evidence type="ECO:0000256" key="1">
    <source>
        <dbReference type="SAM" id="Phobius"/>
    </source>
</evidence>
<sequence>MDRWELAVPNREDSQRGLVLLGVGVLLVGFEIYDSVVYGFAPSYTLVAILFAFVVGWRIRTMGLYVSQRGVRIRLPYHTRTYDWFEIRDFESKPLPPSRRLLIWVVLKMGEPQRTSVPGSPEVLDQLRARLAARSVGE</sequence>
<keyword evidence="1" id="KW-0472">Membrane</keyword>
<feature type="transmembrane region" description="Helical" evidence="1">
    <location>
        <begin position="17"/>
        <end position="33"/>
    </location>
</feature>
<protein>
    <recommendedName>
        <fullName evidence="4">PH domain-containing protein</fullName>
    </recommendedName>
</protein>
<feature type="transmembrane region" description="Helical" evidence="1">
    <location>
        <begin position="39"/>
        <end position="59"/>
    </location>
</feature>